<proteinExistence type="predicted"/>
<feature type="region of interest" description="Disordered" evidence="1">
    <location>
        <begin position="217"/>
        <end position="237"/>
    </location>
</feature>
<sequence>MFSVPVILLIVAAVVGAIGIVLTIVGAVRSRRQPSTDAPEQSRWGDELGFRPDAEGVHAAVSQWEHGPASDGGLSEPKDPATGEFAGHPALIFVQDDGWIVAVQRDTASSVVVEIHPQPNEDADESGKATDLQVYSSDVDAMIRATDDRLVEILDNHPTDLAMAWSEGYWSAALLPLDDDGVDVEIDPDDKINEELPYVLNWLANLNDALRVLPPKEGEEESLSLQGVGPTRPLADRTDADSLPIDADSFEPEEAGLLPADPGFPSDVPVSDGSLAGLVAGGVGAAGAGAFVGSSFGDEPAEGDVISDTAALTVVGDQPVAPIWEEDESADKSEPTDEGEFAAPAAAADIDEPITEEELAAAVAADESVAIDADDDDLLDGNDLVDDGIDGADDLLNLPGGQQPGSELPDNVIPFTPAAGAATGAMVAGGLAGLTVVPDLPSDENTDLPGDDGDELDADTSAGLAEDDFVTLPADDDDTPAPIWAPDKEPTGELAVNHVDESALLTGSWEPQEHVAFADLSADDERNADDTFVTEADFAEADRLMGEDLYGSDLGTEDTDDIEDIEVEADALAAYAEAEAVDTVDEFPGETQVEDVPAADEWITPTTAEFDIVPETDEEAATLAAIDGDEPEETEADVATEDFTSEELAEEGLAEEDLIDDTEDDEEEYQADEDTYEGPDDADYTDEDFGEDAFEQGPFEAGATIDELDEPVAPEVVEQAGDAAEGDDTIDAPERPTDFSAEPFADGFPSREVGVDADAAGAVAAAGGLGGRSAVPPLAASPEDIRPRISFVKPASPAETGPLPIVNPAQPYYPERDEQKPPAQTTPTPAVTIPQPQESVSTGSHAVRDGEPSTMQTGQFPIINPDGAREPGRHARGDDEDGTMARPSWFMPGKTSRRSRLRDEDGEQPENGPSAADTDTPAGRHHAQPEVSDDDN</sequence>
<evidence type="ECO:0000313" key="4">
    <source>
        <dbReference type="Proteomes" id="UP000068137"/>
    </source>
</evidence>
<dbReference type="AlphaFoldDB" id="A0A0M4LZJ7"/>
<feature type="region of interest" description="Disordered" evidence="1">
    <location>
        <begin position="720"/>
        <end position="752"/>
    </location>
</feature>
<dbReference type="EMBL" id="CP012390">
    <property type="protein sequence ID" value="ALE19145.1"/>
    <property type="molecule type" value="Genomic_DNA"/>
</dbReference>
<dbReference type="STRING" id="1528099.AL705_05530"/>
<gene>
    <name evidence="3" type="ORF">AL705_05530</name>
</gene>
<evidence type="ECO:0000256" key="2">
    <source>
        <dbReference type="SAM" id="Phobius"/>
    </source>
</evidence>
<feature type="compositionally biased region" description="Acidic residues" evidence="1">
    <location>
        <begin position="441"/>
        <end position="458"/>
    </location>
</feature>
<organism evidence="3 4">
    <name type="scientific">Lawsonella clevelandensis</name>
    <dbReference type="NCBI Taxonomy" id="1528099"/>
    <lineage>
        <taxon>Bacteria</taxon>
        <taxon>Bacillati</taxon>
        <taxon>Actinomycetota</taxon>
        <taxon>Actinomycetes</taxon>
        <taxon>Mycobacteriales</taxon>
        <taxon>Lawsonellaceae</taxon>
        <taxon>Lawsonella</taxon>
    </lineage>
</organism>
<protein>
    <submittedName>
        <fullName evidence="3">Uncharacterized protein</fullName>
    </submittedName>
</protein>
<keyword evidence="2" id="KW-0812">Transmembrane</keyword>
<feature type="compositionally biased region" description="Basic and acidic residues" evidence="1">
    <location>
        <begin position="867"/>
        <end position="877"/>
    </location>
</feature>
<feature type="transmembrane region" description="Helical" evidence="2">
    <location>
        <begin position="6"/>
        <end position="28"/>
    </location>
</feature>
<name>A0A0M4LZJ7_9ACTN</name>
<feature type="region of interest" description="Disordered" evidence="1">
    <location>
        <begin position="789"/>
        <end position="936"/>
    </location>
</feature>
<feature type="region of interest" description="Disordered" evidence="1">
    <location>
        <begin position="439"/>
        <end position="459"/>
    </location>
</feature>
<evidence type="ECO:0000313" key="3">
    <source>
        <dbReference type="EMBL" id="ALE19145.1"/>
    </source>
</evidence>
<keyword evidence="2" id="KW-0472">Membrane</keyword>
<feature type="region of interest" description="Disordered" evidence="1">
    <location>
        <begin position="627"/>
        <end position="694"/>
    </location>
</feature>
<feature type="compositionally biased region" description="Low complexity" evidence="1">
    <location>
        <begin position="821"/>
        <end position="837"/>
    </location>
</feature>
<keyword evidence="2" id="KW-1133">Transmembrane helix</keyword>
<dbReference type="KEGG" id="cbq:AL705_05530"/>
<accession>A0A0M4LZJ7</accession>
<reference evidence="3 4" key="1">
    <citation type="journal article" date="2015" name="Genome Announc.">
        <title>Complete Genome Sequences for Two Strains of a Novel Fastidious, Partially Acid-Fast, Gram-Positive Corynebacterineae Bacterium, Derived from Human Clinical Samples.</title>
        <authorList>
            <person name="Nicholson A.C."/>
            <person name="Bell M."/>
            <person name="Humrighouse B.W."/>
            <person name="McQuiston J.R."/>
        </authorList>
    </citation>
    <scope>NUCLEOTIDE SEQUENCE [LARGE SCALE GENOMIC DNA]</scope>
    <source>
        <strain evidence="3 4">X1698</strain>
    </source>
</reference>
<dbReference type="Proteomes" id="UP000068137">
    <property type="component" value="Chromosome"/>
</dbReference>
<evidence type="ECO:0000256" key="1">
    <source>
        <dbReference type="SAM" id="MobiDB-lite"/>
    </source>
</evidence>